<gene>
    <name evidence="2" type="ORF">P7K49_014969</name>
</gene>
<comment type="caution">
    <text evidence="2">The sequence shown here is derived from an EMBL/GenBank/DDBJ whole genome shotgun (WGS) entry which is preliminary data.</text>
</comment>
<evidence type="ECO:0000313" key="3">
    <source>
        <dbReference type="Proteomes" id="UP001266305"/>
    </source>
</evidence>
<proteinExistence type="predicted"/>
<organism evidence="2 3">
    <name type="scientific">Saguinus oedipus</name>
    <name type="common">Cotton-top tamarin</name>
    <name type="synonym">Oedipomidas oedipus</name>
    <dbReference type="NCBI Taxonomy" id="9490"/>
    <lineage>
        <taxon>Eukaryota</taxon>
        <taxon>Metazoa</taxon>
        <taxon>Chordata</taxon>
        <taxon>Craniata</taxon>
        <taxon>Vertebrata</taxon>
        <taxon>Euteleostomi</taxon>
        <taxon>Mammalia</taxon>
        <taxon>Eutheria</taxon>
        <taxon>Euarchontoglires</taxon>
        <taxon>Primates</taxon>
        <taxon>Haplorrhini</taxon>
        <taxon>Platyrrhini</taxon>
        <taxon>Cebidae</taxon>
        <taxon>Callitrichinae</taxon>
        <taxon>Saguinus</taxon>
    </lineage>
</organism>
<evidence type="ECO:0000256" key="1">
    <source>
        <dbReference type="SAM" id="MobiDB-lite"/>
    </source>
</evidence>
<keyword evidence="3" id="KW-1185">Reference proteome</keyword>
<dbReference type="EMBL" id="JASSZA010000007">
    <property type="protein sequence ID" value="KAK2105455.1"/>
    <property type="molecule type" value="Genomic_DNA"/>
</dbReference>
<dbReference type="Proteomes" id="UP001266305">
    <property type="component" value="Unassembled WGS sequence"/>
</dbReference>
<sequence length="163" mass="18222">MIDNADMSGETLGLTPQDLEKRNLEKDTVVHAEKEPSKVLDPPGILSEITCRTPSNSPKKHKHCTLNSNARPQSLRPCWRNASTLNLYCVLVNEHSQSQLVGVIKQLRKQLGKEAQAEACLMSQFFQSLPPQCEAWISRRVELRPPTLLPETCRCVSIPDPPA</sequence>
<evidence type="ECO:0000313" key="2">
    <source>
        <dbReference type="EMBL" id="KAK2105455.1"/>
    </source>
</evidence>
<feature type="region of interest" description="Disordered" evidence="1">
    <location>
        <begin position="1"/>
        <end position="23"/>
    </location>
</feature>
<accession>A0ABQ9V7Y3</accession>
<reference evidence="2 3" key="1">
    <citation type="submission" date="2023-05" db="EMBL/GenBank/DDBJ databases">
        <title>B98-5 Cell Line De Novo Hybrid Assembly: An Optical Mapping Approach.</title>
        <authorList>
            <person name="Kananen K."/>
            <person name="Auerbach J.A."/>
            <person name="Kautto E."/>
            <person name="Blachly J.S."/>
        </authorList>
    </citation>
    <scope>NUCLEOTIDE SEQUENCE [LARGE SCALE GENOMIC DNA]</scope>
    <source>
        <strain evidence="2">B95-8</strain>
        <tissue evidence="2">Cell line</tissue>
    </source>
</reference>
<protein>
    <submittedName>
        <fullName evidence="2">Uncharacterized protein</fullName>
    </submittedName>
</protein>
<name>A0ABQ9V7Y3_SAGOE</name>